<comment type="caution">
    <text evidence="2">The sequence shown here is derived from an EMBL/GenBank/DDBJ whole genome shotgun (WGS) entry which is preliminary data.</text>
</comment>
<dbReference type="EMBL" id="QMEB01000273">
    <property type="protein sequence ID" value="NMG22542.1"/>
    <property type="molecule type" value="Genomic_DNA"/>
</dbReference>
<dbReference type="InterPro" id="IPR029058">
    <property type="entry name" value="AB_hydrolase_fold"/>
</dbReference>
<evidence type="ECO:0000256" key="1">
    <source>
        <dbReference type="SAM" id="Phobius"/>
    </source>
</evidence>
<protein>
    <recommendedName>
        <fullName evidence="4">Alpha/beta hydrolase</fullName>
    </recommendedName>
</protein>
<reference evidence="2 3" key="1">
    <citation type="submission" date="2018-06" db="EMBL/GenBank/DDBJ databases">
        <title>Comparative genomics of Brasilonema spp. strains.</title>
        <authorList>
            <person name="Alvarenga D.O."/>
            <person name="Fiore M.F."/>
            <person name="Varani A.M."/>
        </authorList>
    </citation>
    <scope>NUCLEOTIDE SEQUENCE [LARGE SCALE GENOMIC DNA]</scope>
    <source>
        <strain evidence="2 3">SPC951</strain>
    </source>
</reference>
<organism evidence="2 3">
    <name type="scientific">Brasilonema bromeliae SPC951</name>
    <dbReference type="NCBI Taxonomy" id="385972"/>
    <lineage>
        <taxon>Bacteria</taxon>
        <taxon>Bacillati</taxon>
        <taxon>Cyanobacteriota</taxon>
        <taxon>Cyanophyceae</taxon>
        <taxon>Nostocales</taxon>
        <taxon>Scytonemataceae</taxon>
        <taxon>Brasilonema</taxon>
        <taxon>Bromeliae group (in: Brasilonema)</taxon>
    </lineage>
</organism>
<name>A0ABX1PDI6_9CYAN</name>
<accession>A0ABX1PDI6</accession>
<dbReference type="Proteomes" id="UP000718564">
    <property type="component" value="Unassembled WGS sequence"/>
</dbReference>
<evidence type="ECO:0000313" key="3">
    <source>
        <dbReference type="Proteomes" id="UP000718564"/>
    </source>
</evidence>
<keyword evidence="1" id="KW-0812">Transmembrane</keyword>
<sequence>MEVVLKSLTLAILEHQPMRKLIIQLFIVILVVSGSIGYVFVNRATPASSCTITSLTAQVGNGTLSYSQVGNGRSILLLHGLFADKEQWNTIMCRLSLVASFAG</sequence>
<keyword evidence="1" id="KW-0472">Membrane</keyword>
<proteinExistence type="predicted"/>
<keyword evidence="3" id="KW-1185">Reference proteome</keyword>
<gene>
    <name evidence="2" type="ORF">DP116_25075</name>
</gene>
<feature type="transmembrane region" description="Helical" evidence="1">
    <location>
        <begin position="21"/>
        <end position="41"/>
    </location>
</feature>
<evidence type="ECO:0000313" key="2">
    <source>
        <dbReference type="EMBL" id="NMG22542.1"/>
    </source>
</evidence>
<dbReference type="SUPFAM" id="SSF53474">
    <property type="entry name" value="alpha/beta-Hydrolases"/>
    <property type="match status" value="1"/>
</dbReference>
<evidence type="ECO:0008006" key="4">
    <source>
        <dbReference type="Google" id="ProtNLM"/>
    </source>
</evidence>
<keyword evidence="1" id="KW-1133">Transmembrane helix</keyword>